<organism evidence="2 3">
    <name type="scientific">Panicum virgatum</name>
    <name type="common">Blackwell switchgrass</name>
    <dbReference type="NCBI Taxonomy" id="38727"/>
    <lineage>
        <taxon>Eukaryota</taxon>
        <taxon>Viridiplantae</taxon>
        <taxon>Streptophyta</taxon>
        <taxon>Embryophyta</taxon>
        <taxon>Tracheophyta</taxon>
        <taxon>Spermatophyta</taxon>
        <taxon>Magnoliopsida</taxon>
        <taxon>Liliopsida</taxon>
        <taxon>Poales</taxon>
        <taxon>Poaceae</taxon>
        <taxon>PACMAD clade</taxon>
        <taxon>Panicoideae</taxon>
        <taxon>Panicodae</taxon>
        <taxon>Paniceae</taxon>
        <taxon>Panicinae</taxon>
        <taxon>Panicum</taxon>
        <taxon>Panicum sect. Hiantes</taxon>
    </lineage>
</organism>
<evidence type="ECO:0000256" key="1">
    <source>
        <dbReference type="SAM" id="MobiDB-lite"/>
    </source>
</evidence>
<reference evidence="2" key="1">
    <citation type="submission" date="2020-05" db="EMBL/GenBank/DDBJ databases">
        <title>WGS assembly of Panicum virgatum.</title>
        <authorList>
            <person name="Lovell J.T."/>
            <person name="Jenkins J."/>
            <person name="Shu S."/>
            <person name="Juenger T.E."/>
            <person name="Schmutz J."/>
        </authorList>
    </citation>
    <scope>NUCLEOTIDE SEQUENCE</scope>
    <source>
        <strain evidence="2">AP13</strain>
    </source>
</reference>
<feature type="compositionally biased region" description="Basic and acidic residues" evidence="1">
    <location>
        <begin position="92"/>
        <end position="102"/>
    </location>
</feature>
<protein>
    <submittedName>
        <fullName evidence="2">Uncharacterized protein</fullName>
    </submittedName>
</protein>
<feature type="compositionally biased region" description="Low complexity" evidence="1">
    <location>
        <begin position="45"/>
        <end position="54"/>
    </location>
</feature>
<evidence type="ECO:0000313" key="2">
    <source>
        <dbReference type="EMBL" id="KAG2591867.1"/>
    </source>
</evidence>
<feature type="compositionally biased region" description="Low complexity" evidence="1">
    <location>
        <begin position="79"/>
        <end position="88"/>
    </location>
</feature>
<name>A0A8T0S0Z9_PANVG</name>
<feature type="region of interest" description="Disordered" evidence="1">
    <location>
        <begin position="1"/>
        <end position="187"/>
    </location>
</feature>
<dbReference type="AlphaFoldDB" id="A0A8T0S0Z9"/>
<feature type="compositionally biased region" description="Gly residues" evidence="1">
    <location>
        <begin position="161"/>
        <end position="184"/>
    </location>
</feature>
<evidence type="ECO:0000313" key="3">
    <source>
        <dbReference type="Proteomes" id="UP000823388"/>
    </source>
</evidence>
<gene>
    <name evidence="2" type="ORF">PVAP13_5NG508986</name>
</gene>
<sequence length="222" mass="22750">MNCARKSRNAPRNPRIASAGRNPRLTLRKWSTEASSQRRRRRTMGSSEAAEASSGTGGGRHSLRPAPQPRAWRRDRAQGGSTSSCPPGSGRGGRDHRPDRHRQGPPSSPAGRGSRDASMSAQESPTYTGSGRTPCRPDLASSKTAVGIRPPPDAAARAMASGGGLRAGGGGGGRGAGESGGGAPGRLVADLGLDAAAFSSLVPPPRSPPPVVVPPGRRAQHR</sequence>
<feature type="region of interest" description="Disordered" evidence="1">
    <location>
        <begin position="199"/>
        <end position="222"/>
    </location>
</feature>
<dbReference type="Proteomes" id="UP000823388">
    <property type="component" value="Chromosome 5N"/>
</dbReference>
<proteinExistence type="predicted"/>
<keyword evidence="3" id="KW-1185">Reference proteome</keyword>
<feature type="compositionally biased region" description="Pro residues" evidence="1">
    <location>
        <begin position="202"/>
        <end position="213"/>
    </location>
</feature>
<accession>A0A8T0S0Z9</accession>
<feature type="compositionally biased region" description="Polar residues" evidence="1">
    <location>
        <begin position="117"/>
        <end position="131"/>
    </location>
</feature>
<comment type="caution">
    <text evidence="2">The sequence shown here is derived from an EMBL/GenBank/DDBJ whole genome shotgun (WGS) entry which is preliminary data.</text>
</comment>
<dbReference type="EMBL" id="CM029046">
    <property type="protein sequence ID" value="KAG2591867.1"/>
    <property type="molecule type" value="Genomic_DNA"/>
</dbReference>